<comment type="caution">
    <text evidence="1">The sequence shown here is derived from an EMBL/GenBank/DDBJ whole genome shotgun (WGS) entry which is preliminary data.</text>
</comment>
<name>A0A9X5E3A9_9CYAN</name>
<dbReference type="AlphaFoldDB" id="A0A9X5E3A9"/>
<accession>A0A9X5E3A9</accession>
<proteinExistence type="predicted"/>
<protein>
    <submittedName>
        <fullName evidence="1">Uncharacterized protein</fullName>
    </submittedName>
</protein>
<organism evidence="1 2">
    <name type="scientific">Scytonema millei VB511283</name>
    <dbReference type="NCBI Taxonomy" id="1245923"/>
    <lineage>
        <taxon>Bacteria</taxon>
        <taxon>Bacillati</taxon>
        <taxon>Cyanobacteriota</taxon>
        <taxon>Cyanophyceae</taxon>
        <taxon>Nostocales</taxon>
        <taxon>Scytonemataceae</taxon>
        <taxon>Scytonema</taxon>
    </lineage>
</organism>
<dbReference type="RefSeq" id="WP_039715612.1">
    <property type="nucleotide sequence ID" value="NZ_JTJC03000001.1"/>
</dbReference>
<evidence type="ECO:0000313" key="1">
    <source>
        <dbReference type="EMBL" id="NHC34223.1"/>
    </source>
</evidence>
<evidence type="ECO:0000313" key="2">
    <source>
        <dbReference type="Proteomes" id="UP000031532"/>
    </source>
</evidence>
<sequence length="284" mass="31241">MNNLWHLTGKIQPRSLTESRLRLHYAIQFIAATGSALAEPLQDYSHTSLTWKSDLKVFVGAVIHAIRSFQVALDPVSLISIILDKHGETIATSPLEGKTLVEGMNWHKKQISQLGADAEKIAFLSYPPDDFPDHAIAHGATFNTSEVAGRQELANYYANTHQLLQEIVAETEDASPIHTWSHHFDMATLISIPGKKNGEPITVGVGMSPGDRSYDEPYWYVSPYPYPDTTSLPKLAGGGFWQTQHWVGAVLTASQLTTDSDGAQEEQVRAFLYSAVKASKALLV</sequence>
<dbReference type="OrthoDB" id="509710at2"/>
<reference evidence="1 2" key="1">
    <citation type="journal article" date="2015" name="Genome Announc.">
        <title>Draft Genome Sequence of the Terrestrial Cyanobacterium Scytonema millei VB511283, Isolated from Eastern India.</title>
        <authorList>
            <person name="Sen D."/>
            <person name="Chandrababunaidu M.M."/>
            <person name="Singh D."/>
            <person name="Sanghi N."/>
            <person name="Ghorai A."/>
            <person name="Mishra G.P."/>
            <person name="Madduluri M."/>
            <person name="Adhikary S.P."/>
            <person name="Tripathy S."/>
        </authorList>
    </citation>
    <scope>NUCLEOTIDE SEQUENCE [LARGE SCALE GENOMIC DNA]</scope>
    <source>
        <strain evidence="1 2">VB511283</strain>
    </source>
</reference>
<dbReference type="Proteomes" id="UP000031532">
    <property type="component" value="Unassembled WGS sequence"/>
</dbReference>
<dbReference type="EMBL" id="JTJC03000001">
    <property type="protein sequence ID" value="NHC34223.1"/>
    <property type="molecule type" value="Genomic_DNA"/>
</dbReference>
<keyword evidence="2" id="KW-1185">Reference proteome</keyword>
<gene>
    <name evidence="1" type="ORF">QH73_0006030</name>
</gene>